<dbReference type="InterPro" id="IPR029063">
    <property type="entry name" value="SAM-dependent_MTases_sf"/>
</dbReference>
<dbReference type="Proteomes" id="UP000295701">
    <property type="component" value="Unassembled WGS sequence"/>
</dbReference>
<keyword evidence="3" id="KW-0808">Transferase</keyword>
<evidence type="ECO:0000313" key="3">
    <source>
        <dbReference type="EMBL" id="TDL81856.1"/>
    </source>
</evidence>
<dbReference type="OrthoDB" id="9800231at2"/>
<proteinExistence type="predicted"/>
<dbReference type="SUPFAM" id="SSF53335">
    <property type="entry name" value="S-adenosyl-L-methionine-dependent methyltransferases"/>
    <property type="match status" value="1"/>
</dbReference>
<dbReference type="EMBL" id="SNAA01000003">
    <property type="protein sequence ID" value="TDL81856.1"/>
    <property type="molecule type" value="Genomic_DNA"/>
</dbReference>
<protein>
    <submittedName>
        <fullName evidence="3">Methyltransferase domain-containing protein</fullName>
    </submittedName>
</protein>
<feature type="region of interest" description="Disordered" evidence="1">
    <location>
        <begin position="236"/>
        <end position="259"/>
    </location>
</feature>
<keyword evidence="3" id="KW-0489">Methyltransferase</keyword>
<dbReference type="InterPro" id="IPR013216">
    <property type="entry name" value="Methyltransf_11"/>
</dbReference>
<comment type="caution">
    <text evidence="3">The sequence shown here is derived from an EMBL/GenBank/DDBJ whole genome shotgun (WGS) entry which is preliminary data.</text>
</comment>
<name>A0A4R6AJF0_9RHOB</name>
<evidence type="ECO:0000259" key="2">
    <source>
        <dbReference type="Pfam" id="PF08241"/>
    </source>
</evidence>
<dbReference type="Gene3D" id="3.40.50.150">
    <property type="entry name" value="Vaccinia Virus protein VP39"/>
    <property type="match status" value="1"/>
</dbReference>
<gene>
    <name evidence="3" type="ORF">E2L08_04160</name>
</gene>
<feature type="domain" description="Methyltransferase type 11" evidence="2">
    <location>
        <begin position="87"/>
        <end position="131"/>
    </location>
</feature>
<dbReference type="GO" id="GO:0032259">
    <property type="term" value="P:methylation"/>
    <property type="evidence" value="ECO:0007669"/>
    <property type="project" value="UniProtKB-KW"/>
</dbReference>
<dbReference type="AlphaFoldDB" id="A0A4R6AJF0"/>
<dbReference type="Pfam" id="PF08241">
    <property type="entry name" value="Methyltransf_11"/>
    <property type="match status" value="1"/>
</dbReference>
<keyword evidence="4" id="KW-1185">Reference proteome</keyword>
<dbReference type="RefSeq" id="WP_133395806.1">
    <property type="nucleotide sequence ID" value="NZ_SNAA01000003.1"/>
</dbReference>
<sequence>MHLDVHDLRNFYYRTRLGRAAQKAVRDQMLRFWPRAEGETVAGFGFAVPLMRPYLDHARRVVVLMPGPQGVMRWPPGRPNVVTLCEETLWPLRDEQADKLVVMHGLEVSENAAGVLGEAYRVLKPEGRALFIVPNRAGLWSRNDLTPFGFGRPFSLGQLEAQIASHDFKPCNHAAALFQPPSERPFWMRAGGLLERAGRNITGRFAGGVLMVEATKQVPARFNGSRVSARRPLRMLEGIGAPAPGRARDSAPGPSQSRP</sequence>
<dbReference type="GO" id="GO:0008757">
    <property type="term" value="F:S-adenosylmethionine-dependent methyltransferase activity"/>
    <property type="evidence" value="ECO:0007669"/>
    <property type="project" value="InterPro"/>
</dbReference>
<evidence type="ECO:0000313" key="4">
    <source>
        <dbReference type="Proteomes" id="UP000295701"/>
    </source>
</evidence>
<reference evidence="3 4" key="1">
    <citation type="submission" date="2019-03" db="EMBL/GenBank/DDBJ databases">
        <title>Primorskyibacter sp. SS33 isolated from sediments.</title>
        <authorList>
            <person name="Xunke S."/>
        </authorList>
    </citation>
    <scope>NUCLEOTIDE SEQUENCE [LARGE SCALE GENOMIC DNA]</scope>
    <source>
        <strain evidence="3 4">SS33</strain>
    </source>
</reference>
<accession>A0A4R6AJF0</accession>
<evidence type="ECO:0000256" key="1">
    <source>
        <dbReference type="SAM" id="MobiDB-lite"/>
    </source>
</evidence>
<organism evidence="3 4">
    <name type="scientific">Palleronia sediminis</name>
    <dbReference type="NCBI Taxonomy" id="2547833"/>
    <lineage>
        <taxon>Bacteria</taxon>
        <taxon>Pseudomonadati</taxon>
        <taxon>Pseudomonadota</taxon>
        <taxon>Alphaproteobacteria</taxon>
        <taxon>Rhodobacterales</taxon>
        <taxon>Roseobacteraceae</taxon>
        <taxon>Palleronia</taxon>
    </lineage>
</organism>